<reference evidence="2" key="2">
    <citation type="submission" date="2015-01" db="EMBL/GenBank/DDBJ databases">
        <title>Evolutionary Origins and Diversification of the Mycorrhizal Mutualists.</title>
        <authorList>
            <consortium name="DOE Joint Genome Institute"/>
            <consortium name="Mycorrhizal Genomics Consortium"/>
            <person name="Kohler A."/>
            <person name="Kuo A."/>
            <person name="Nagy L.G."/>
            <person name="Floudas D."/>
            <person name="Copeland A."/>
            <person name="Barry K.W."/>
            <person name="Cichocki N."/>
            <person name="Veneault-Fourrey C."/>
            <person name="LaButti K."/>
            <person name="Lindquist E.A."/>
            <person name="Lipzen A."/>
            <person name="Lundell T."/>
            <person name="Morin E."/>
            <person name="Murat C."/>
            <person name="Riley R."/>
            <person name="Ohm R."/>
            <person name="Sun H."/>
            <person name="Tunlid A."/>
            <person name="Henrissat B."/>
            <person name="Grigoriev I.V."/>
            <person name="Hibbett D.S."/>
            <person name="Martin F."/>
        </authorList>
    </citation>
    <scope>NUCLEOTIDE SEQUENCE [LARGE SCALE GENOMIC DNA]</scope>
    <source>
        <strain evidence="2">F 1598</strain>
    </source>
</reference>
<protein>
    <submittedName>
        <fullName evidence="1">Uncharacterized protein</fullName>
    </submittedName>
</protein>
<evidence type="ECO:0000313" key="1">
    <source>
        <dbReference type="EMBL" id="KIM74042.1"/>
    </source>
</evidence>
<proteinExistence type="predicted"/>
<dbReference type="InParanoid" id="A0A0C3B9N8"/>
<sequence>MPQQQAHTLNALHRRVVLDQARDIIIDRYGFRLSELRLGGHQNLSERQAALRSLLKLVREKLVPEDSDILSDDALKMIFDGGKYTIRNAGNEVAHQALTSDISLAVLEGGLTQKQSDILASIYRFTHNKEPQLQ</sequence>
<reference evidence="1 2" key="1">
    <citation type="submission" date="2014-04" db="EMBL/GenBank/DDBJ databases">
        <authorList>
            <consortium name="DOE Joint Genome Institute"/>
            <person name="Kuo A."/>
            <person name="Tarkka M."/>
            <person name="Buscot F."/>
            <person name="Kohler A."/>
            <person name="Nagy L.G."/>
            <person name="Floudas D."/>
            <person name="Copeland A."/>
            <person name="Barry K.W."/>
            <person name="Cichocki N."/>
            <person name="Veneault-Fourrey C."/>
            <person name="LaButti K."/>
            <person name="Lindquist E.A."/>
            <person name="Lipzen A."/>
            <person name="Lundell T."/>
            <person name="Morin E."/>
            <person name="Murat C."/>
            <person name="Sun H."/>
            <person name="Tunlid A."/>
            <person name="Henrissat B."/>
            <person name="Grigoriev I.V."/>
            <person name="Hibbett D.S."/>
            <person name="Martin F."/>
            <person name="Nordberg H.P."/>
            <person name="Cantor M.N."/>
            <person name="Hua S.X."/>
        </authorList>
    </citation>
    <scope>NUCLEOTIDE SEQUENCE [LARGE SCALE GENOMIC DNA]</scope>
    <source>
        <strain evidence="1 2">F 1598</strain>
    </source>
</reference>
<organism evidence="1 2">
    <name type="scientific">Piloderma croceum (strain F 1598)</name>
    <dbReference type="NCBI Taxonomy" id="765440"/>
    <lineage>
        <taxon>Eukaryota</taxon>
        <taxon>Fungi</taxon>
        <taxon>Dikarya</taxon>
        <taxon>Basidiomycota</taxon>
        <taxon>Agaricomycotina</taxon>
        <taxon>Agaricomycetes</taxon>
        <taxon>Agaricomycetidae</taxon>
        <taxon>Atheliales</taxon>
        <taxon>Atheliaceae</taxon>
        <taxon>Piloderma</taxon>
    </lineage>
</organism>
<evidence type="ECO:0000313" key="2">
    <source>
        <dbReference type="Proteomes" id="UP000054166"/>
    </source>
</evidence>
<keyword evidence="2" id="KW-1185">Reference proteome</keyword>
<dbReference type="OrthoDB" id="2691062at2759"/>
<accession>A0A0C3B9N8</accession>
<dbReference type="HOGENOM" id="CLU_1896998_0_0_1"/>
<name>A0A0C3B9N8_PILCF</name>
<dbReference type="AlphaFoldDB" id="A0A0C3B9N8"/>
<dbReference type="EMBL" id="KN833068">
    <property type="protein sequence ID" value="KIM74042.1"/>
    <property type="molecule type" value="Genomic_DNA"/>
</dbReference>
<dbReference type="Proteomes" id="UP000054166">
    <property type="component" value="Unassembled WGS sequence"/>
</dbReference>
<gene>
    <name evidence="1" type="ORF">PILCRDRAFT_14767</name>
</gene>